<dbReference type="SUPFAM" id="SSF159234">
    <property type="entry name" value="FomD-like"/>
    <property type="match status" value="1"/>
</dbReference>
<dbReference type="InterPro" id="IPR007295">
    <property type="entry name" value="DUF402"/>
</dbReference>
<sequence length="158" mass="18407">MTNPTLYRKRIMPDECILLKDDIIVTCNDEVIITKWNALKPKKNLHHGYSCYFLGQGFKVSKFYREDGSLLYWYCDIVEYIHDEAQNTLTTLDLLADVIIYPDGFVKVVDLDELVTALDKELVQCDLIKKCLLRLNCLLQIIYAGKFSTLQKYIEDIL</sequence>
<evidence type="ECO:0000259" key="1">
    <source>
        <dbReference type="Pfam" id="PF04167"/>
    </source>
</evidence>
<dbReference type="Gene3D" id="2.40.380.10">
    <property type="entry name" value="FomD-like"/>
    <property type="match status" value="1"/>
</dbReference>
<name>A0ABZ3EWF5_9FIRM</name>
<reference evidence="2 3" key="1">
    <citation type="submission" date="2024-02" db="EMBL/GenBank/DDBJ databases">
        <title>Bacterial strain from lacustrine sediment.</title>
        <authorList>
            <person name="Petit C."/>
            <person name="Fadhlaoui K."/>
        </authorList>
    </citation>
    <scope>NUCLEOTIDE SEQUENCE [LARGE SCALE GENOMIC DNA]</scope>
    <source>
        <strain evidence="2 3">IPX-CK</strain>
    </source>
</reference>
<proteinExistence type="predicted"/>
<protein>
    <submittedName>
        <fullName evidence="2">DUF402 domain-containing protein</fullName>
    </submittedName>
</protein>
<dbReference type="Proteomes" id="UP001451571">
    <property type="component" value="Chromosome"/>
</dbReference>
<keyword evidence="3" id="KW-1185">Reference proteome</keyword>
<accession>A0ABZ3EWF5</accession>
<gene>
    <name evidence="2" type="ORF">V6984_01910</name>
</gene>
<dbReference type="EMBL" id="CP146256">
    <property type="protein sequence ID" value="XAH74541.1"/>
    <property type="molecule type" value="Genomic_DNA"/>
</dbReference>
<dbReference type="Pfam" id="PF04167">
    <property type="entry name" value="DUF402"/>
    <property type="match status" value="1"/>
</dbReference>
<evidence type="ECO:0000313" key="3">
    <source>
        <dbReference type="Proteomes" id="UP001451571"/>
    </source>
</evidence>
<dbReference type="RefSeq" id="WP_342758132.1">
    <property type="nucleotide sequence ID" value="NZ_CP146256.1"/>
</dbReference>
<dbReference type="InterPro" id="IPR035930">
    <property type="entry name" value="FomD-like_sf"/>
</dbReference>
<organism evidence="2 3">
    <name type="scientific">Kineothrix sedimenti</name>
    <dbReference type="NCBI Taxonomy" id="3123317"/>
    <lineage>
        <taxon>Bacteria</taxon>
        <taxon>Bacillati</taxon>
        <taxon>Bacillota</taxon>
        <taxon>Clostridia</taxon>
        <taxon>Lachnospirales</taxon>
        <taxon>Lachnospiraceae</taxon>
        <taxon>Kineothrix</taxon>
    </lineage>
</organism>
<evidence type="ECO:0000313" key="2">
    <source>
        <dbReference type="EMBL" id="XAH74541.1"/>
    </source>
</evidence>
<feature type="domain" description="DUF402" evidence="1">
    <location>
        <begin position="8"/>
        <end position="147"/>
    </location>
</feature>